<accession>A0A0G4HDS9</accession>
<gene>
    <name evidence="2" type="ORF">Cvel_6404</name>
</gene>
<feature type="region of interest" description="Disordered" evidence="1">
    <location>
        <begin position="44"/>
        <end position="68"/>
    </location>
</feature>
<protein>
    <submittedName>
        <fullName evidence="2">Uncharacterized protein</fullName>
    </submittedName>
</protein>
<evidence type="ECO:0000313" key="2">
    <source>
        <dbReference type="EMBL" id="CEM41987.1"/>
    </source>
</evidence>
<dbReference type="AlphaFoldDB" id="A0A0G4HDS9"/>
<organism evidence="2">
    <name type="scientific">Chromera velia CCMP2878</name>
    <dbReference type="NCBI Taxonomy" id="1169474"/>
    <lineage>
        <taxon>Eukaryota</taxon>
        <taxon>Sar</taxon>
        <taxon>Alveolata</taxon>
        <taxon>Colpodellida</taxon>
        <taxon>Chromeraceae</taxon>
        <taxon>Chromera</taxon>
    </lineage>
</organism>
<sequence length="104" mass="12000">MEMRFQFMRGVIGEVRQQDKLSPSEKRLIGFAIQSSARALDRLRKRLSSQQSLDPPARSWGSQPLHCRKGRPLTASKIERFGLVRLRHPLVQKKRTCSNAWKGD</sequence>
<name>A0A0G4HDS9_9ALVE</name>
<dbReference type="EMBL" id="CDMZ01002353">
    <property type="protein sequence ID" value="CEM41987.1"/>
    <property type="molecule type" value="Genomic_DNA"/>
</dbReference>
<reference evidence="2" key="1">
    <citation type="submission" date="2014-11" db="EMBL/GenBank/DDBJ databases">
        <authorList>
            <person name="Otto D Thomas"/>
            <person name="Naeem Raeece"/>
        </authorList>
    </citation>
    <scope>NUCLEOTIDE SEQUENCE</scope>
</reference>
<proteinExistence type="predicted"/>
<dbReference type="VEuPathDB" id="CryptoDB:Cvel_6404"/>
<evidence type="ECO:0000256" key="1">
    <source>
        <dbReference type="SAM" id="MobiDB-lite"/>
    </source>
</evidence>